<dbReference type="PANTHER" id="PTHR11915">
    <property type="entry name" value="SPECTRIN/FILAMIN RELATED CYTOSKELETAL PROTEIN"/>
    <property type="match status" value="1"/>
</dbReference>
<dbReference type="Proteomes" id="UP000499080">
    <property type="component" value="Unassembled WGS sequence"/>
</dbReference>
<feature type="non-terminal residue" evidence="1">
    <location>
        <position position="1"/>
    </location>
</feature>
<evidence type="ECO:0000313" key="1">
    <source>
        <dbReference type="EMBL" id="GBL59857.1"/>
    </source>
</evidence>
<organism evidence="1 2">
    <name type="scientific">Araneus ventricosus</name>
    <name type="common">Orbweaver spider</name>
    <name type="synonym">Epeira ventricosa</name>
    <dbReference type="NCBI Taxonomy" id="182803"/>
    <lineage>
        <taxon>Eukaryota</taxon>
        <taxon>Metazoa</taxon>
        <taxon>Ecdysozoa</taxon>
        <taxon>Arthropoda</taxon>
        <taxon>Chelicerata</taxon>
        <taxon>Arachnida</taxon>
        <taxon>Araneae</taxon>
        <taxon>Araneomorphae</taxon>
        <taxon>Entelegynae</taxon>
        <taxon>Araneoidea</taxon>
        <taxon>Araneidae</taxon>
        <taxon>Araneus</taxon>
    </lineage>
</organism>
<protein>
    <submittedName>
        <fullName evidence="1">Alpha-actinin</fullName>
    </submittedName>
</protein>
<keyword evidence="2" id="KW-1185">Reference proteome</keyword>
<accession>A0A4Y1ZNN4</accession>
<dbReference type="EMBL" id="BGPR01076192">
    <property type="protein sequence ID" value="GBL59857.1"/>
    <property type="molecule type" value="Genomic_DNA"/>
</dbReference>
<dbReference type="OrthoDB" id="18853at2759"/>
<dbReference type="SUPFAM" id="SSF46966">
    <property type="entry name" value="Spectrin repeat"/>
    <property type="match status" value="1"/>
</dbReference>
<dbReference type="AlphaFoldDB" id="A0A4Y1ZNN4"/>
<reference evidence="1 2" key="1">
    <citation type="journal article" date="2019" name="Sci. Rep.">
        <title>Orb-weaving spider Araneus ventricosus genome elucidates the spidroin gene catalogue.</title>
        <authorList>
            <person name="Kono N."/>
            <person name="Nakamura H."/>
            <person name="Ohtoshi R."/>
            <person name="Moran D.A.P."/>
            <person name="Shinohara A."/>
            <person name="Yoshida Y."/>
            <person name="Fujiwara M."/>
            <person name="Mori M."/>
            <person name="Tomita M."/>
            <person name="Arakawa K."/>
        </authorList>
    </citation>
    <scope>NUCLEOTIDE SEQUENCE [LARGE SCALE GENOMIC DNA]</scope>
</reference>
<comment type="caution">
    <text evidence="1">The sequence shown here is derived from an EMBL/GenBank/DDBJ whole genome shotgun (WGS) entry which is preliminary data.</text>
</comment>
<name>A0A4Y1ZNN4_ARAVE</name>
<evidence type="ECO:0000313" key="2">
    <source>
        <dbReference type="Proteomes" id="UP000499080"/>
    </source>
</evidence>
<sequence length="202" mass="23523">FTANERLRRKFAEKANAVGPWIERQMDSVTAIGMGMQGSLEDQLNKLKQFEVSVVQYRPHLDELEKCHQEIQEAMIFENRYTQYTMEVSKKHKLQFVDLKDVSSGFAAECLVGALFLVSTQFEFTFYSISIVMGINQNVNHWKVLLIMDFFQKQCGWNSLIKEKMEETVIHNKTMCLKICHNAYKLQRQLSKVDNSDTVKPL</sequence>
<proteinExistence type="predicted"/>
<gene>
    <name evidence="1" type="primary">ACTN_3</name>
    <name evidence="1" type="ORF">AVEN_136678_1</name>
</gene>
<dbReference type="Gene3D" id="1.20.58.60">
    <property type="match status" value="1"/>
</dbReference>
<dbReference type="InterPro" id="IPR002017">
    <property type="entry name" value="Spectrin_repeat"/>
</dbReference>
<dbReference type="Pfam" id="PF00435">
    <property type="entry name" value="Spectrin"/>
    <property type="match status" value="1"/>
</dbReference>